<feature type="transmembrane region" description="Helical" evidence="1">
    <location>
        <begin position="173"/>
        <end position="196"/>
    </location>
</feature>
<accession>A0A2A8CTW0</accession>
<feature type="transmembrane region" description="Helical" evidence="1">
    <location>
        <begin position="137"/>
        <end position="161"/>
    </location>
</feature>
<dbReference type="Proteomes" id="UP000220102">
    <property type="component" value="Unassembled WGS sequence"/>
</dbReference>
<dbReference type="AlphaFoldDB" id="A0A2A8CTW0"/>
<dbReference type="RefSeq" id="WP_098078509.1">
    <property type="nucleotide sequence ID" value="NZ_PDEQ01000010.1"/>
</dbReference>
<feature type="transmembrane region" description="Helical" evidence="1">
    <location>
        <begin position="31"/>
        <end position="48"/>
    </location>
</feature>
<proteinExistence type="predicted"/>
<dbReference type="GO" id="GO:0005886">
    <property type="term" value="C:plasma membrane"/>
    <property type="evidence" value="ECO:0007669"/>
    <property type="project" value="UniProtKB-SubCell"/>
</dbReference>
<feature type="transmembrane region" description="Helical" evidence="1">
    <location>
        <begin position="241"/>
        <end position="264"/>
    </location>
</feature>
<dbReference type="OrthoDB" id="1068411at2"/>
<evidence type="ECO:0000313" key="3">
    <source>
        <dbReference type="Proteomes" id="UP000220102"/>
    </source>
</evidence>
<keyword evidence="1" id="KW-0812">Transmembrane</keyword>
<evidence type="ECO:0000256" key="1">
    <source>
        <dbReference type="SAM" id="Phobius"/>
    </source>
</evidence>
<feature type="transmembrane region" description="Helical" evidence="1">
    <location>
        <begin position="100"/>
        <end position="125"/>
    </location>
</feature>
<sequence length="272" mass="29306">MTALSTTRSALSSSAKIFSYELSDVLRNNGVLAYAVFFALAAEGFFRFSGSSESVLLGLMNVVLFLVPLVCAIFGTMYLYNAREFTELMLSQPVRRSSLFFGLYTGLAVPLAASFVIGVALPFVLRGAVAGNGVELALLLGIGVILTFVFVGLAALVSTYVQDKVRGLAVSVIGWLFFAVIYDGLVLVIASTYTAYPLEKPMIGLTMLNPIDLGRVLLMLQFDISALMGYTGAIFEQFFGSAWGMALSFSALALWVVIPLAIALRGFQKKDF</sequence>
<feature type="transmembrane region" description="Helical" evidence="1">
    <location>
        <begin position="216"/>
        <end position="235"/>
    </location>
</feature>
<name>A0A2A8CTW0_9BACT</name>
<gene>
    <name evidence="2" type="ORF">CRI94_16225</name>
</gene>
<feature type="transmembrane region" description="Helical" evidence="1">
    <location>
        <begin position="55"/>
        <end position="80"/>
    </location>
</feature>
<dbReference type="GO" id="GO:0140359">
    <property type="term" value="F:ABC-type transporter activity"/>
    <property type="evidence" value="ECO:0007669"/>
    <property type="project" value="InterPro"/>
</dbReference>
<dbReference type="Pfam" id="PF12679">
    <property type="entry name" value="ABC2_membrane_2"/>
    <property type="match status" value="1"/>
</dbReference>
<comment type="caution">
    <text evidence="2">The sequence shown here is derived from an EMBL/GenBank/DDBJ whole genome shotgun (WGS) entry which is preliminary data.</text>
</comment>
<protein>
    <submittedName>
        <fullName evidence="2">Uncharacterized protein</fullName>
    </submittedName>
</protein>
<evidence type="ECO:0000313" key="2">
    <source>
        <dbReference type="EMBL" id="PEN11332.1"/>
    </source>
</evidence>
<organism evidence="2 3">
    <name type="scientific">Longibacter salinarum</name>
    <dbReference type="NCBI Taxonomy" id="1850348"/>
    <lineage>
        <taxon>Bacteria</taxon>
        <taxon>Pseudomonadati</taxon>
        <taxon>Rhodothermota</taxon>
        <taxon>Rhodothermia</taxon>
        <taxon>Rhodothermales</taxon>
        <taxon>Salisaetaceae</taxon>
        <taxon>Longibacter</taxon>
    </lineage>
</organism>
<keyword evidence="3" id="KW-1185">Reference proteome</keyword>
<keyword evidence="1" id="KW-0472">Membrane</keyword>
<keyword evidence="1" id="KW-1133">Transmembrane helix</keyword>
<reference evidence="2 3" key="1">
    <citation type="submission" date="2017-10" db="EMBL/GenBank/DDBJ databases">
        <title>Draft genome of Longibacter Salinarum.</title>
        <authorList>
            <person name="Goh K.M."/>
            <person name="Shamsir M.S."/>
            <person name="Lim S.W."/>
        </authorList>
    </citation>
    <scope>NUCLEOTIDE SEQUENCE [LARGE SCALE GENOMIC DNA]</scope>
    <source>
        <strain evidence="2 3">KCTC 52045</strain>
    </source>
</reference>
<dbReference type="EMBL" id="PDEQ01000010">
    <property type="protein sequence ID" value="PEN11332.1"/>
    <property type="molecule type" value="Genomic_DNA"/>
</dbReference>